<feature type="transmembrane region" description="Helical" evidence="1">
    <location>
        <begin position="15"/>
        <end position="38"/>
    </location>
</feature>
<dbReference type="EMBL" id="JX042579">
    <property type="protein sequence ID" value="AFN37795.1"/>
    <property type="molecule type" value="Genomic_DNA"/>
</dbReference>
<gene>
    <name evidence="2" type="primary">5</name>
    <name evidence="2" type="ORF">MACNCHEESE_5</name>
</gene>
<dbReference type="KEGG" id="vg:40235416"/>
<keyword evidence="1" id="KW-0812">Transmembrane</keyword>
<dbReference type="GeneID" id="40235416"/>
<dbReference type="RefSeq" id="YP_009638563.1">
    <property type="nucleotide sequence ID" value="NC_042338.1"/>
</dbReference>
<evidence type="ECO:0000256" key="1">
    <source>
        <dbReference type="SAM" id="Phobius"/>
    </source>
</evidence>
<dbReference type="Proteomes" id="UP000009002">
    <property type="component" value="Segment"/>
</dbReference>
<proteinExistence type="predicted"/>
<name>I6W809_9CAUD</name>
<evidence type="ECO:0000313" key="2">
    <source>
        <dbReference type="EMBL" id="AFN37795.1"/>
    </source>
</evidence>
<evidence type="ECO:0000313" key="3">
    <source>
        <dbReference type="Proteomes" id="UP000009002"/>
    </source>
</evidence>
<accession>I6W809</accession>
<sequence length="118" mass="12023">MHRSEGRVHGFIDPATYSVALSVGVCAYAAAVHGTVLLKLKRLEHKLASQNQAIIDGLKAAVDDATTKIVDRINAGTPTPEVLDFSGLATSVQGLVTLANSAAPADGGTPSTDAPTAS</sequence>
<reference evidence="3" key="1">
    <citation type="submission" date="2012-05" db="EMBL/GenBank/DDBJ databases">
        <authorList>
            <person name="Everding T.M."/>
            <person name="Alkanani M.S."/>
            <person name="Bell A.C."/>
            <person name="Bohner A."/>
            <person name="Burghgraef A.L."/>
            <person name="DeVries J.T."/>
            <person name="Hooker S.J."/>
            <person name="Jansma C.A."/>
            <person name="Lang J.M."/>
            <person name="Lin J.Y."/>
            <person name="Newhof J.T."/>
            <person name="Noyes I.C.B."/>
            <person name="Schultz L.N."/>
            <person name="Stewart S.L."/>
            <person name="VandeHaar P.S."/>
            <person name="Vasquez J.A."/>
            <person name="Veldkamp K.L."/>
            <person name="Venema K.M."/>
            <person name="Westra V.A."/>
            <person name="Wrobel K.E."/>
            <person name="Harris A.D."/>
            <person name="Wertz J.T."/>
            <person name="DeJong R.J."/>
            <person name="Buck G.A."/>
            <person name="Campbell R."/>
            <person name="Carvalho M.R."/>
            <person name="Johnson A."/>
            <person name="Kettlewell J.M."/>
            <person name="Lee V."/>
            <person name="Loviza R."/>
            <person name="Renner D."/>
            <person name="Serrano M.G."/>
            <person name="Voegtly L.J."/>
            <person name="Walstead R."/>
            <person name="Wang Y.P."/>
            <person name="Bradley K.W."/>
            <person name="Khaja R."/>
            <person name="Lewis M.F."/>
            <person name="Barker L.P."/>
            <person name="Asai D.J."/>
            <person name="Bowman C.A."/>
            <person name="Russell D.A."/>
            <person name="Pope W.H."/>
            <person name="Jacobs-Sera D."/>
            <person name="Hendrix R.W."/>
            <person name="Hatfull G.F."/>
        </authorList>
    </citation>
    <scope>NUCLEOTIDE SEQUENCE [LARGE SCALE GENOMIC DNA]</scope>
</reference>
<keyword evidence="1" id="KW-1133">Transmembrane helix</keyword>
<keyword evidence="3" id="KW-1185">Reference proteome</keyword>
<keyword evidence="1" id="KW-0472">Membrane</keyword>
<organism evidence="2 3">
    <name type="scientific">Mycobacterium phage MacnCheese</name>
    <dbReference type="NCBI Taxonomy" id="2927982"/>
    <lineage>
        <taxon>Viruses</taxon>
        <taxon>Duplodnaviria</taxon>
        <taxon>Heunggongvirae</taxon>
        <taxon>Uroviricota</taxon>
        <taxon>Caudoviricetes</taxon>
        <taxon>Weiservirinae</taxon>
        <taxon>Keshuvirus</taxon>
        <taxon>Keshuvirus macncheese</taxon>
    </lineage>
</organism>
<protein>
    <submittedName>
        <fullName evidence="2">Uncharacterized protein</fullName>
    </submittedName>
</protein>